<feature type="transmembrane region" description="Helical" evidence="8">
    <location>
        <begin position="217"/>
        <end position="250"/>
    </location>
</feature>
<evidence type="ECO:0000256" key="9">
    <source>
        <dbReference type="NCBIfam" id="TIGR00751"/>
    </source>
</evidence>
<evidence type="ECO:0000313" key="11">
    <source>
        <dbReference type="Proteomes" id="UP000317638"/>
    </source>
</evidence>
<name>A0A553K5K8_9ACTN</name>
<evidence type="ECO:0000256" key="1">
    <source>
        <dbReference type="ARBA" id="ARBA00004141"/>
    </source>
</evidence>
<comment type="pathway">
    <text evidence="8">Quinol/quinone metabolism; menaquinone biosynthesis; menaquinol from 1,4-dihydroxy-2-naphthoate: step 1/2.</text>
</comment>
<feature type="transmembrane region" description="Helical" evidence="8">
    <location>
        <begin position="116"/>
        <end position="134"/>
    </location>
</feature>
<evidence type="ECO:0000256" key="5">
    <source>
        <dbReference type="ARBA" id="ARBA00022692"/>
    </source>
</evidence>
<dbReference type="InterPro" id="IPR004657">
    <property type="entry name" value="MenA"/>
</dbReference>
<evidence type="ECO:0000256" key="4">
    <source>
        <dbReference type="ARBA" id="ARBA00022679"/>
    </source>
</evidence>
<organism evidence="10 11">
    <name type="scientific">Tessaracoccus rhinocerotis</name>
    <dbReference type="NCBI Taxonomy" id="1689449"/>
    <lineage>
        <taxon>Bacteria</taxon>
        <taxon>Bacillati</taxon>
        <taxon>Actinomycetota</taxon>
        <taxon>Actinomycetes</taxon>
        <taxon>Propionibacteriales</taxon>
        <taxon>Propionibacteriaceae</taxon>
        <taxon>Tessaracoccus</taxon>
    </lineage>
</organism>
<dbReference type="GO" id="GO:0046428">
    <property type="term" value="F:1,4-dihydroxy-2-naphthoate polyprenyltransferase activity"/>
    <property type="evidence" value="ECO:0007669"/>
    <property type="project" value="UniProtKB-UniRule"/>
</dbReference>
<comment type="catalytic activity">
    <reaction evidence="8">
        <text>an all-trans-polyprenyl diphosphate + 1,4-dihydroxy-2-naphthoate + H(+) = a 2-demethylmenaquinol + CO2 + diphosphate</text>
        <dbReference type="Rhea" id="RHEA:26478"/>
        <dbReference type="Rhea" id="RHEA-COMP:9563"/>
        <dbReference type="Rhea" id="RHEA-COMP:9564"/>
        <dbReference type="ChEBI" id="CHEBI:11173"/>
        <dbReference type="ChEBI" id="CHEBI:15378"/>
        <dbReference type="ChEBI" id="CHEBI:16526"/>
        <dbReference type="ChEBI" id="CHEBI:33019"/>
        <dbReference type="ChEBI" id="CHEBI:55437"/>
        <dbReference type="ChEBI" id="CHEBI:58914"/>
        <dbReference type="EC" id="2.5.1.74"/>
    </reaction>
</comment>
<keyword evidence="11" id="KW-1185">Reference proteome</keyword>
<keyword evidence="7 8" id="KW-0472">Membrane</keyword>
<evidence type="ECO:0000256" key="7">
    <source>
        <dbReference type="ARBA" id="ARBA00023136"/>
    </source>
</evidence>
<keyword evidence="5 8" id="KW-0812">Transmembrane</keyword>
<dbReference type="Proteomes" id="UP000317638">
    <property type="component" value="Unassembled WGS sequence"/>
</dbReference>
<feature type="transmembrane region" description="Helical" evidence="8">
    <location>
        <begin position="146"/>
        <end position="165"/>
    </location>
</feature>
<comment type="similarity">
    <text evidence="8">Belongs to the MenA family. Type 1 subfamily.</text>
</comment>
<dbReference type="EC" id="2.5.1.74" evidence="8 9"/>
<comment type="caution">
    <text evidence="10">The sequence shown here is derived from an EMBL/GenBank/DDBJ whole genome shotgun (WGS) entry which is preliminary data.</text>
</comment>
<dbReference type="InterPro" id="IPR026046">
    <property type="entry name" value="UBIAD1"/>
</dbReference>
<evidence type="ECO:0000256" key="3">
    <source>
        <dbReference type="ARBA" id="ARBA00022475"/>
    </source>
</evidence>
<dbReference type="PANTHER" id="PTHR13929:SF0">
    <property type="entry name" value="UBIA PRENYLTRANSFERASE DOMAIN-CONTAINING PROTEIN 1"/>
    <property type="match status" value="1"/>
</dbReference>
<evidence type="ECO:0000256" key="6">
    <source>
        <dbReference type="ARBA" id="ARBA00022989"/>
    </source>
</evidence>
<dbReference type="UniPathway" id="UPA00079">
    <property type="reaction ID" value="UER00168"/>
</dbReference>
<dbReference type="GO" id="GO:0042371">
    <property type="term" value="P:vitamin K biosynthetic process"/>
    <property type="evidence" value="ECO:0007669"/>
    <property type="project" value="TreeGrafter"/>
</dbReference>
<gene>
    <name evidence="8" type="primary">menA</name>
    <name evidence="10" type="ORF">FOJ82_03725</name>
</gene>
<dbReference type="HAMAP" id="MF_01937">
    <property type="entry name" value="MenA_1"/>
    <property type="match status" value="1"/>
</dbReference>
<evidence type="ECO:0000256" key="8">
    <source>
        <dbReference type="HAMAP-Rule" id="MF_01937"/>
    </source>
</evidence>
<evidence type="ECO:0000313" key="10">
    <source>
        <dbReference type="EMBL" id="TRY19993.1"/>
    </source>
</evidence>
<evidence type="ECO:0000256" key="2">
    <source>
        <dbReference type="ARBA" id="ARBA00022428"/>
    </source>
</evidence>
<feature type="transmembrane region" description="Helical" evidence="8">
    <location>
        <begin position="270"/>
        <end position="291"/>
    </location>
</feature>
<protein>
    <recommendedName>
        <fullName evidence="8 9">1,4-dihydroxy-2-naphthoate octaprenyltransferase</fullName>
        <shortName evidence="8">DHNA-octaprenyltransferase</shortName>
        <ecNumber evidence="8 9">2.5.1.74</ecNumber>
    </recommendedName>
</protein>
<keyword evidence="2 8" id="KW-0474">Menaquinone biosynthesis</keyword>
<dbReference type="AlphaFoldDB" id="A0A553K5K8"/>
<dbReference type="InterPro" id="IPR000537">
    <property type="entry name" value="UbiA_prenyltransferase"/>
</dbReference>
<dbReference type="GO" id="GO:0009234">
    <property type="term" value="P:menaquinone biosynthetic process"/>
    <property type="evidence" value="ECO:0007669"/>
    <property type="project" value="UniProtKB-UniRule"/>
</dbReference>
<proteinExistence type="inferred from homology"/>
<dbReference type="Gene3D" id="1.10.357.140">
    <property type="entry name" value="UbiA prenyltransferase"/>
    <property type="match status" value="1"/>
</dbReference>
<keyword evidence="3 8" id="KW-1003">Cell membrane</keyword>
<feature type="transmembrane region" description="Helical" evidence="8">
    <location>
        <begin position="93"/>
        <end position="110"/>
    </location>
</feature>
<dbReference type="NCBIfam" id="TIGR00751">
    <property type="entry name" value="menA"/>
    <property type="match status" value="1"/>
</dbReference>
<dbReference type="EMBL" id="VKKG01000001">
    <property type="protein sequence ID" value="TRY19993.1"/>
    <property type="molecule type" value="Genomic_DNA"/>
</dbReference>
<comment type="subcellular location">
    <subcellularLocation>
        <location evidence="8">Cell membrane</location>
        <topology evidence="8">Multi-pass membrane protein</topology>
    </subcellularLocation>
    <subcellularLocation>
        <location evidence="1">Membrane</location>
        <topology evidence="1">Multi-pass membrane protein</topology>
    </subcellularLocation>
</comment>
<dbReference type="RefSeq" id="WP_143937077.1">
    <property type="nucleotide sequence ID" value="NZ_VKKG01000001.1"/>
</dbReference>
<dbReference type="GO" id="GO:0005886">
    <property type="term" value="C:plasma membrane"/>
    <property type="evidence" value="ECO:0007669"/>
    <property type="project" value="UniProtKB-SubCell"/>
</dbReference>
<keyword evidence="4 8" id="KW-0808">Transferase</keyword>
<comment type="function">
    <text evidence="8">Conversion of 1,4-dihydroxy-2-naphthoate (DHNA) to demethylmenaquinone (DMK).</text>
</comment>
<dbReference type="InterPro" id="IPR044878">
    <property type="entry name" value="UbiA_sf"/>
</dbReference>
<dbReference type="PIRSF" id="PIRSF005355">
    <property type="entry name" value="UBIAD1"/>
    <property type="match status" value="1"/>
</dbReference>
<dbReference type="CDD" id="cd13962">
    <property type="entry name" value="PT_UbiA_UBIAD1"/>
    <property type="match status" value="1"/>
</dbReference>
<feature type="transmembrane region" description="Helical" evidence="8">
    <location>
        <begin position="39"/>
        <end position="59"/>
    </location>
</feature>
<sequence>MRDTINVWVAGARPNTLPAALAPVLAGAAVPAFSGVYDWPLALLCFLVALGLQIGVNYANDYSDGVRGTDDDRVGPVRLVASGLASGAAVKRAAFICFGVAAVAGLVIVAVTGHWWLVAVGLVCILAAWFYTGGKRPYGYLGLGELFVFVFFGLVAVSGTAYVIGDAVPPATWAAACAIGLLASALLVVNNLRDLERDRDAGKLTLATRLGDAGTRWFYVALVALAAVSVVVFAALTTWAALIALLAFGMAFAPLSRMLGGATGTALIPLLRGTSMTELGVGLGLLVGTFAG</sequence>
<dbReference type="Pfam" id="PF01040">
    <property type="entry name" value="UbiA"/>
    <property type="match status" value="1"/>
</dbReference>
<dbReference type="OrthoDB" id="9767568at2"/>
<dbReference type="PANTHER" id="PTHR13929">
    <property type="entry name" value="1,4-DIHYDROXY-2-NAPHTHOATE OCTAPRENYLTRANSFERASE"/>
    <property type="match status" value="1"/>
</dbReference>
<keyword evidence="6 8" id="KW-1133">Transmembrane helix</keyword>
<accession>A0A553K5K8</accession>
<dbReference type="NCBIfam" id="NF004751">
    <property type="entry name" value="PRK06080.1-3"/>
    <property type="match status" value="1"/>
</dbReference>
<feature type="transmembrane region" description="Helical" evidence="8">
    <location>
        <begin position="171"/>
        <end position="189"/>
    </location>
</feature>
<reference evidence="10 11" key="1">
    <citation type="submission" date="2019-07" db="EMBL/GenBank/DDBJ databases">
        <authorList>
            <person name="Zhou L.-Y."/>
        </authorList>
    </citation>
    <scope>NUCLEOTIDE SEQUENCE [LARGE SCALE GENOMIC DNA]</scope>
    <source>
        <strain evidence="10 11">YIM 101269</strain>
    </source>
</reference>